<dbReference type="InterPro" id="IPR027417">
    <property type="entry name" value="P-loop_NTPase"/>
</dbReference>
<gene>
    <name evidence="1" type="ORF">S01H4_28549</name>
</gene>
<reference evidence="1" key="1">
    <citation type="journal article" date="2014" name="Front. Microbiol.">
        <title>High frequency of phylogenetically diverse reductive dehalogenase-homologous genes in deep subseafloor sedimentary metagenomes.</title>
        <authorList>
            <person name="Kawai M."/>
            <person name="Futagami T."/>
            <person name="Toyoda A."/>
            <person name="Takaki Y."/>
            <person name="Nishi S."/>
            <person name="Hori S."/>
            <person name="Arai W."/>
            <person name="Tsubouchi T."/>
            <person name="Morono Y."/>
            <person name="Uchiyama I."/>
            <person name="Ito T."/>
            <person name="Fujiyama A."/>
            <person name="Inagaki F."/>
            <person name="Takami H."/>
        </authorList>
    </citation>
    <scope>NUCLEOTIDE SEQUENCE</scope>
    <source>
        <strain evidence="1">Expedition CK06-06</strain>
    </source>
</reference>
<dbReference type="EMBL" id="BART01014232">
    <property type="protein sequence ID" value="GAG86382.1"/>
    <property type="molecule type" value="Genomic_DNA"/>
</dbReference>
<proteinExistence type="predicted"/>
<sequence length="35" mass="3807">MVNLGLLGAVSVGKTTLLRLFVSYINKQKLETLEG</sequence>
<comment type="caution">
    <text evidence="1">The sequence shown here is derived from an EMBL/GenBank/DDBJ whole genome shotgun (WGS) entry which is preliminary data.</text>
</comment>
<protein>
    <submittedName>
        <fullName evidence="1">Uncharacterized protein</fullName>
    </submittedName>
</protein>
<evidence type="ECO:0000313" key="1">
    <source>
        <dbReference type="EMBL" id="GAG86382.1"/>
    </source>
</evidence>
<feature type="non-terminal residue" evidence="1">
    <location>
        <position position="35"/>
    </location>
</feature>
<name>X1BZ33_9ZZZZ</name>
<organism evidence="1">
    <name type="scientific">marine sediment metagenome</name>
    <dbReference type="NCBI Taxonomy" id="412755"/>
    <lineage>
        <taxon>unclassified sequences</taxon>
        <taxon>metagenomes</taxon>
        <taxon>ecological metagenomes</taxon>
    </lineage>
</organism>
<dbReference type="SUPFAM" id="SSF52540">
    <property type="entry name" value="P-loop containing nucleoside triphosphate hydrolases"/>
    <property type="match status" value="1"/>
</dbReference>
<accession>X1BZ33</accession>
<dbReference type="AlphaFoldDB" id="X1BZ33"/>